<keyword evidence="5 8" id="KW-0812">Transmembrane</keyword>
<evidence type="ECO:0000313" key="9">
    <source>
        <dbReference type="EMBL" id="MCC2165666.1"/>
    </source>
</evidence>
<protein>
    <recommendedName>
        <fullName evidence="8">Probable membrane transporter protein</fullName>
    </recommendedName>
</protein>
<dbReference type="PANTHER" id="PTHR30269">
    <property type="entry name" value="TRANSMEMBRANE PROTEIN YFCA"/>
    <property type="match status" value="1"/>
</dbReference>
<comment type="subcellular location">
    <subcellularLocation>
        <location evidence="1 8">Cell membrane</location>
        <topology evidence="1 8">Multi-pass membrane protein</topology>
    </subcellularLocation>
</comment>
<dbReference type="InterPro" id="IPR052017">
    <property type="entry name" value="TSUP"/>
</dbReference>
<evidence type="ECO:0000313" key="10">
    <source>
        <dbReference type="Proteomes" id="UP001198962"/>
    </source>
</evidence>
<evidence type="ECO:0000256" key="6">
    <source>
        <dbReference type="ARBA" id="ARBA00022989"/>
    </source>
</evidence>
<comment type="caution">
    <text evidence="9">The sequence shown here is derived from an EMBL/GenBank/DDBJ whole genome shotgun (WGS) entry which is preliminary data.</text>
</comment>
<evidence type="ECO:0000256" key="1">
    <source>
        <dbReference type="ARBA" id="ARBA00004651"/>
    </source>
</evidence>
<sequence>MKTYLIVWPLVFLAGFVDSIAGGGGLISLPAYIIAGVPAHIAIGTNKMSSSMGTVISTARYLKNGYIKGRKLIILSICACVSALIGSVIGSRLSLLASDQILKNLMIPVLPIVAFYVLKNKNFGAGSEKGPLSDTATFVVAICASLVIGMYDGFYGPGTGTFLLIVLTGLARLDVQTASGMTKMINLSSNLAALTTFLIHGTASYSLGLSAGLFCIAGHYIGSGLVVHNGQKIVRPVVLVVLAILFIKILSGN</sequence>
<evidence type="ECO:0000256" key="5">
    <source>
        <dbReference type="ARBA" id="ARBA00022692"/>
    </source>
</evidence>
<feature type="transmembrane region" description="Helical" evidence="8">
    <location>
        <begin position="154"/>
        <end position="173"/>
    </location>
</feature>
<reference evidence="9" key="1">
    <citation type="submission" date="2021-10" db="EMBL/GenBank/DDBJ databases">
        <title>Anaerobic single-cell dispensing facilitates the cultivation of human gut bacteria.</title>
        <authorList>
            <person name="Afrizal A."/>
        </authorList>
    </citation>
    <scope>NUCLEOTIDE SEQUENCE</scope>
    <source>
        <strain evidence="9">CLA-AA-H274</strain>
    </source>
</reference>
<keyword evidence="6 8" id="KW-1133">Transmembrane helix</keyword>
<accession>A0AAE3APZ9</accession>
<dbReference type="EMBL" id="JAJEPU010000045">
    <property type="protein sequence ID" value="MCC2165666.1"/>
    <property type="molecule type" value="Genomic_DNA"/>
</dbReference>
<keyword evidence="4 8" id="KW-1003">Cell membrane</keyword>
<dbReference type="GO" id="GO:0005886">
    <property type="term" value="C:plasma membrane"/>
    <property type="evidence" value="ECO:0007669"/>
    <property type="project" value="UniProtKB-SubCell"/>
</dbReference>
<dbReference type="Proteomes" id="UP001198962">
    <property type="component" value="Unassembled WGS sequence"/>
</dbReference>
<keyword evidence="3" id="KW-0813">Transport</keyword>
<evidence type="ECO:0000256" key="7">
    <source>
        <dbReference type="ARBA" id="ARBA00023136"/>
    </source>
</evidence>
<feature type="transmembrane region" description="Helical" evidence="8">
    <location>
        <begin position="233"/>
        <end position="251"/>
    </location>
</feature>
<dbReference type="PANTHER" id="PTHR30269:SF0">
    <property type="entry name" value="MEMBRANE TRANSPORTER PROTEIN YFCA-RELATED"/>
    <property type="match status" value="1"/>
</dbReference>
<organism evidence="9 10">
    <name type="scientific">Brotaphodocola catenula</name>
    <dbReference type="NCBI Taxonomy" id="2885361"/>
    <lineage>
        <taxon>Bacteria</taxon>
        <taxon>Bacillati</taxon>
        <taxon>Bacillota</taxon>
        <taxon>Clostridia</taxon>
        <taxon>Lachnospirales</taxon>
        <taxon>Lachnospiraceae</taxon>
        <taxon>Brotaphodocola</taxon>
    </lineage>
</organism>
<name>A0AAE3APZ9_9FIRM</name>
<dbReference type="Pfam" id="PF01925">
    <property type="entry name" value="TauE"/>
    <property type="match status" value="1"/>
</dbReference>
<feature type="transmembrane region" description="Helical" evidence="8">
    <location>
        <begin position="101"/>
        <end position="118"/>
    </location>
</feature>
<keyword evidence="10" id="KW-1185">Reference proteome</keyword>
<dbReference type="InterPro" id="IPR002781">
    <property type="entry name" value="TM_pro_TauE-like"/>
</dbReference>
<feature type="transmembrane region" description="Helical" evidence="8">
    <location>
        <begin position="69"/>
        <end position="89"/>
    </location>
</feature>
<feature type="transmembrane region" description="Helical" evidence="8">
    <location>
        <begin position="194"/>
        <end position="221"/>
    </location>
</feature>
<dbReference type="AlphaFoldDB" id="A0AAE3APZ9"/>
<keyword evidence="7 8" id="KW-0472">Membrane</keyword>
<proteinExistence type="inferred from homology"/>
<comment type="similarity">
    <text evidence="2 8">Belongs to the 4-toluene sulfonate uptake permease (TSUP) (TC 2.A.102) family.</text>
</comment>
<dbReference type="RefSeq" id="WP_308451919.1">
    <property type="nucleotide sequence ID" value="NZ_JAJEPU010000045.1"/>
</dbReference>
<evidence type="ECO:0000256" key="3">
    <source>
        <dbReference type="ARBA" id="ARBA00022448"/>
    </source>
</evidence>
<evidence type="ECO:0000256" key="8">
    <source>
        <dbReference type="RuleBase" id="RU363041"/>
    </source>
</evidence>
<evidence type="ECO:0000256" key="4">
    <source>
        <dbReference type="ARBA" id="ARBA00022475"/>
    </source>
</evidence>
<evidence type="ECO:0000256" key="2">
    <source>
        <dbReference type="ARBA" id="ARBA00009142"/>
    </source>
</evidence>
<gene>
    <name evidence="9" type="ORF">LKD32_12410</name>
</gene>